<evidence type="ECO:0000256" key="1">
    <source>
        <dbReference type="ARBA" id="ARBA00004651"/>
    </source>
</evidence>
<feature type="domain" description="ABC transmembrane type-1" evidence="8">
    <location>
        <begin position="68"/>
        <end position="282"/>
    </location>
</feature>
<sequence length="288" mass="32558">MRTTTFERLVFIGPAILYLIAFSVFPFFYSVGISLTDLNITRKDTGNFIGLGNYFQLFSEGSLFLKSVTNTFLIIILAVLIQMVVGFLIAQLFFVARDLRGISVLRTIYTIPIMITPLIFGLTWSYILNPMLGIMNYLFRLVHLKPLPWFGSPDTAIYTIIGVDIWQWTPFVVMLMLAGLLTVPSELLDAAEVDGAKWYQRVLYIEIPSIKRVIGIAVIMRVMELFRMFDIVYATTQGGPGGSTEVISMFAYRQSFNYYNIGIGSAASIIALILTIFLSTLFDKYSRE</sequence>
<evidence type="ECO:0000313" key="9">
    <source>
        <dbReference type="EMBL" id="MBD3327615.1"/>
    </source>
</evidence>
<feature type="transmembrane region" description="Helical" evidence="7">
    <location>
        <begin position="108"/>
        <end position="127"/>
    </location>
</feature>
<comment type="similarity">
    <text evidence="7">Belongs to the binding-protein-dependent transport system permease family.</text>
</comment>
<dbReference type="InterPro" id="IPR000515">
    <property type="entry name" value="MetI-like"/>
</dbReference>
<gene>
    <name evidence="9" type="ORF">GF339_23735</name>
</gene>
<feature type="transmembrane region" description="Helical" evidence="7">
    <location>
        <begin position="258"/>
        <end position="282"/>
    </location>
</feature>
<dbReference type="Pfam" id="PF00528">
    <property type="entry name" value="BPD_transp_1"/>
    <property type="match status" value="1"/>
</dbReference>
<dbReference type="GO" id="GO:0005886">
    <property type="term" value="C:plasma membrane"/>
    <property type="evidence" value="ECO:0007669"/>
    <property type="project" value="UniProtKB-SubCell"/>
</dbReference>
<feature type="transmembrane region" description="Helical" evidence="7">
    <location>
        <begin position="72"/>
        <end position="96"/>
    </location>
</feature>
<feature type="transmembrane region" description="Helical" evidence="7">
    <location>
        <begin position="156"/>
        <end position="181"/>
    </location>
</feature>
<evidence type="ECO:0000256" key="4">
    <source>
        <dbReference type="ARBA" id="ARBA00022692"/>
    </source>
</evidence>
<name>A0A9D5Q849_9BACT</name>
<dbReference type="CDD" id="cd06261">
    <property type="entry name" value="TM_PBP2"/>
    <property type="match status" value="1"/>
</dbReference>
<comment type="subcellular location">
    <subcellularLocation>
        <location evidence="1 7">Cell membrane</location>
        <topology evidence="1 7">Multi-pass membrane protein</topology>
    </subcellularLocation>
</comment>
<evidence type="ECO:0000256" key="3">
    <source>
        <dbReference type="ARBA" id="ARBA00022475"/>
    </source>
</evidence>
<dbReference type="PANTHER" id="PTHR43005:SF1">
    <property type="entry name" value="SPERMIDINE_PUTRESCINE TRANSPORT SYSTEM PERMEASE PROTEIN"/>
    <property type="match status" value="1"/>
</dbReference>
<keyword evidence="3" id="KW-1003">Cell membrane</keyword>
<keyword evidence="5 7" id="KW-1133">Transmembrane helix</keyword>
<evidence type="ECO:0000256" key="7">
    <source>
        <dbReference type="RuleBase" id="RU363032"/>
    </source>
</evidence>
<protein>
    <submittedName>
        <fullName evidence="9">ABC transporter permease subunit</fullName>
    </submittedName>
</protein>
<reference evidence="9" key="1">
    <citation type="submission" date="2019-11" db="EMBL/GenBank/DDBJ databases">
        <title>Microbial mats filling the niche in hypersaline microbial mats.</title>
        <authorList>
            <person name="Wong H.L."/>
            <person name="Macleod F.I."/>
            <person name="White R.A. III"/>
            <person name="Burns B.P."/>
        </authorList>
    </citation>
    <scope>NUCLEOTIDE SEQUENCE</scope>
    <source>
        <strain evidence="9">Rbin_158</strain>
    </source>
</reference>
<dbReference type="InterPro" id="IPR035906">
    <property type="entry name" value="MetI-like_sf"/>
</dbReference>
<evidence type="ECO:0000256" key="2">
    <source>
        <dbReference type="ARBA" id="ARBA00022448"/>
    </source>
</evidence>
<dbReference type="SUPFAM" id="SSF161098">
    <property type="entry name" value="MetI-like"/>
    <property type="match status" value="1"/>
</dbReference>
<organism evidence="9 10">
    <name type="scientific">candidate division KSB3 bacterium</name>
    <dbReference type="NCBI Taxonomy" id="2044937"/>
    <lineage>
        <taxon>Bacteria</taxon>
        <taxon>candidate division KSB3</taxon>
    </lineage>
</organism>
<dbReference type="Gene3D" id="1.10.3720.10">
    <property type="entry name" value="MetI-like"/>
    <property type="match status" value="1"/>
</dbReference>
<evidence type="ECO:0000256" key="6">
    <source>
        <dbReference type="ARBA" id="ARBA00023136"/>
    </source>
</evidence>
<keyword evidence="6 7" id="KW-0472">Membrane</keyword>
<dbReference type="PROSITE" id="PS50928">
    <property type="entry name" value="ABC_TM1"/>
    <property type="match status" value="1"/>
</dbReference>
<dbReference type="PANTHER" id="PTHR43005">
    <property type="entry name" value="BLR7065 PROTEIN"/>
    <property type="match status" value="1"/>
</dbReference>
<evidence type="ECO:0000259" key="8">
    <source>
        <dbReference type="PROSITE" id="PS50928"/>
    </source>
</evidence>
<comment type="caution">
    <text evidence="9">The sequence shown here is derived from an EMBL/GenBank/DDBJ whole genome shotgun (WGS) entry which is preliminary data.</text>
</comment>
<proteinExistence type="inferred from homology"/>
<accession>A0A9D5Q849</accession>
<dbReference type="GO" id="GO:0055085">
    <property type="term" value="P:transmembrane transport"/>
    <property type="evidence" value="ECO:0007669"/>
    <property type="project" value="InterPro"/>
</dbReference>
<dbReference type="AlphaFoldDB" id="A0A9D5Q849"/>
<feature type="transmembrane region" description="Helical" evidence="7">
    <location>
        <begin position="9"/>
        <end position="29"/>
    </location>
</feature>
<dbReference type="Proteomes" id="UP000649604">
    <property type="component" value="Unassembled WGS sequence"/>
</dbReference>
<keyword evidence="2 7" id="KW-0813">Transport</keyword>
<evidence type="ECO:0000256" key="5">
    <source>
        <dbReference type="ARBA" id="ARBA00022989"/>
    </source>
</evidence>
<dbReference type="EMBL" id="WJJP01000763">
    <property type="protein sequence ID" value="MBD3327615.1"/>
    <property type="molecule type" value="Genomic_DNA"/>
</dbReference>
<evidence type="ECO:0000313" key="10">
    <source>
        <dbReference type="Proteomes" id="UP000649604"/>
    </source>
</evidence>
<keyword evidence="4 7" id="KW-0812">Transmembrane</keyword>